<evidence type="ECO:0000256" key="6">
    <source>
        <dbReference type="ARBA" id="ARBA00022898"/>
    </source>
</evidence>
<dbReference type="Proteomes" id="UP000766904">
    <property type="component" value="Unassembled WGS sequence"/>
</dbReference>
<feature type="domain" description="Aminotransferase class I/classII large" evidence="8">
    <location>
        <begin position="12"/>
        <end position="356"/>
    </location>
</feature>
<organism evidence="9 10">
    <name type="scientific">Natronococcus pandeyae</name>
    <dbReference type="NCBI Taxonomy" id="2055836"/>
    <lineage>
        <taxon>Archaea</taxon>
        <taxon>Methanobacteriati</taxon>
        <taxon>Methanobacteriota</taxon>
        <taxon>Stenosarchaea group</taxon>
        <taxon>Halobacteria</taxon>
        <taxon>Halobacteriales</taxon>
        <taxon>Natrialbaceae</taxon>
        <taxon>Natronococcus</taxon>
    </lineage>
</organism>
<dbReference type="PANTHER" id="PTHR46383">
    <property type="entry name" value="ASPARTATE AMINOTRANSFERASE"/>
    <property type="match status" value="1"/>
</dbReference>
<keyword evidence="4 7" id="KW-0032">Aminotransferase</keyword>
<comment type="cofactor">
    <cofactor evidence="1 7">
        <name>pyridoxal 5'-phosphate</name>
        <dbReference type="ChEBI" id="CHEBI:597326"/>
    </cofactor>
</comment>
<protein>
    <recommendedName>
        <fullName evidence="7">Aminotransferase</fullName>
        <ecNumber evidence="7">2.6.1.-</ecNumber>
    </recommendedName>
</protein>
<dbReference type="InterPro" id="IPR015422">
    <property type="entry name" value="PyrdxlP-dep_Trfase_small"/>
</dbReference>
<dbReference type="InterPro" id="IPR015421">
    <property type="entry name" value="PyrdxlP-dep_Trfase_major"/>
</dbReference>
<dbReference type="FunFam" id="3.40.640.10:FF:000033">
    <property type="entry name" value="Aspartate aminotransferase"/>
    <property type="match status" value="1"/>
</dbReference>
<dbReference type="Pfam" id="PF00155">
    <property type="entry name" value="Aminotran_1_2"/>
    <property type="match status" value="1"/>
</dbReference>
<dbReference type="InterPro" id="IPR015424">
    <property type="entry name" value="PyrdxlP-dep_Trfase"/>
</dbReference>
<dbReference type="PROSITE" id="PS00105">
    <property type="entry name" value="AA_TRANSFER_CLASS_1"/>
    <property type="match status" value="1"/>
</dbReference>
<dbReference type="InterPro" id="IPR004838">
    <property type="entry name" value="NHTrfase_class1_PyrdxlP-BS"/>
</dbReference>
<comment type="subunit">
    <text evidence="3">Homodimer.</text>
</comment>
<dbReference type="SUPFAM" id="SSF53383">
    <property type="entry name" value="PLP-dependent transferases"/>
    <property type="match status" value="1"/>
</dbReference>
<reference evidence="9" key="1">
    <citation type="submission" date="2017-11" db="EMBL/GenBank/DDBJ databases">
        <authorList>
            <person name="Kajale S.C."/>
            <person name="Sharma A."/>
        </authorList>
    </citation>
    <scope>NUCLEOTIDE SEQUENCE</scope>
    <source>
        <strain evidence="9">LS1_42</strain>
    </source>
</reference>
<dbReference type="InterPro" id="IPR050596">
    <property type="entry name" value="AspAT/PAT-like"/>
</dbReference>
<sequence length="372" mass="39722">MFDLAQERSDEDLVHLEIGEPDFDTPQHIVAAAHEATSGGATHYTSNAGLHELRDTIAAWASEKRDLSLDPANEITVTTGAMEALHLAAIVLADAGEEVVIPTPAWPNYVAQASLADATPVTVPLSADDGFRLDADRVVKAIGDETAFVVLTSPSNPTGQVHEPREIRVIIEAAADHDAFVVADEVYSGLEYDGESTSMAAISDHPERVLTVDSVSKKYAMTGWRVGWLAGAESIIDQVTKLHESTTACAPTPCQHAAVAALSGPQDPAAEMLSAFAERRDYLLGRIDEIPNLACPEPNGAFYAFLDVREIDEPSMTIAERLLEEYGVVTAPGSGFGSAGEGHLRVSFANSLDQLEAGFDAIERFVQSEVGR</sequence>
<evidence type="ECO:0000256" key="7">
    <source>
        <dbReference type="RuleBase" id="RU000481"/>
    </source>
</evidence>
<dbReference type="GO" id="GO:0006520">
    <property type="term" value="P:amino acid metabolic process"/>
    <property type="evidence" value="ECO:0007669"/>
    <property type="project" value="InterPro"/>
</dbReference>
<proteinExistence type="inferred from homology"/>
<evidence type="ECO:0000313" key="10">
    <source>
        <dbReference type="Proteomes" id="UP000766904"/>
    </source>
</evidence>
<dbReference type="GO" id="GO:0030170">
    <property type="term" value="F:pyridoxal phosphate binding"/>
    <property type="evidence" value="ECO:0007669"/>
    <property type="project" value="InterPro"/>
</dbReference>
<evidence type="ECO:0000256" key="5">
    <source>
        <dbReference type="ARBA" id="ARBA00022679"/>
    </source>
</evidence>
<evidence type="ECO:0000256" key="3">
    <source>
        <dbReference type="ARBA" id="ARBA00011738"/>
    </source>
</evidence>
<evidence type="ECO:0000259" key="8">
    <source>
        <dbReference type="Pfam" id="PF00155"/>
    </source>
</evidence>
<evidence type="ECO:0000313" key="9">
    <source>
        <dbReference type="EMBL" id="TYL36177.1"/>
    </source>
</evidence>
<keyword evidence="5 7" id="KW-0808">Transferase</keyword>
<comment type="similarity">
    <text evidence="2 7">Belongs to the class-I pyridoxal-phosphate-dependent aminotransferase family.</text>
</comment>
<dbReference type="GO" id="GO:0008483">
    <property type="term" value="F:transaminase activity"/>
    <property type="evidence" value="ECO:0007669"/>
    <property type="project" value="UniProtKB-KW"/>
</dbReference>
<keyword evidence="6" id="KW-0663">Pyridoxal phosphate</keyword>
<keyword evidence="10" id="KW-1185">Reference proteome</keyword>
<dbReference type="OrthoDB" id="372018at2157"/>
<dbReference type="EC" id="2.6.1.-" evidence="7"/>
<evidence type="ECO:0000256" key="2">
    <source>
        <dbReference type="ARBA" id="ARBA00007441"/>
    </source>
</evidence>
<dbReference type="AlphaFoldDB" id="A0A8J8PZC7"/>
<dbReference type="Gene3D" id="3.90.1150.10">
    <property type="entry name" value="Aspartate Aminotransferase, domain 1"/>
    <property type="match status" value="1"/>
</dbReference>
<dbReference type="InterPro" id="IPR004839">
    <property type="entry name" value="Aminotransferase_I/II_large"/>
</dbReference>
<evidence type="ECO:0000256" key="4">
    <source>
        <dbReference type="ARBA" id="ARBA00022576"/>
    </source>
</evidence>
<comment type="caution">
    <text evidence="9">The sequence shown here is derived from an EMBL/GenBank/DDBJ whole genome shotgun (WGS) entry which is preliminary data.</text>
</comment>
<dbReference type="CDD" id="cd00609">
    <property type="entry name" value="AAT_like"/>
    <property type="match status" value="1"/>
</dbReference>
<dbReference type="PANTHER" id="PTHR46383:SF1">
    <property type="entry name" value="ASPARTATE AMINOTRANSFERASE"/>
    <property type="match status" value="1"/>
</dbReference>
<evidence type="ECO:0000256" key="1">
    <source>
        <dbReference type="ARBA" id="ARBA00001933"/>
    </source>
</evidence>
<name>A0A8J8PZC7_9EURY</name>
<accession>A0A8J8PZC7</accession>
<dbReference type="EMBL" id="PHNJ01000021">
    <property type="protein sequence ID" value="TYL36177.1"/>
    <property type="molecule type" value="Genomic_DNA"/>
</dbReference>
<dbReference type="Gene3D" id="3.40.640.10">
    <property type="entry name" value="Type I PLP-dependent aspartate aminotransferase-like (Major domain)"/>
    <property type="match status" value="1"/>
</dbReference>
<gene>
    <name evidence="9" type="ORF">CV102_23840</name>
</gene>